<evidence type="ECO:0000313" key="2">
    <source>
        <dbReference type="EMBL" id="EDO28328.1"/>
    </source>
</evidence>
<dbReference type="InParanoid" id="A7T6S7"/>
<reference evidence="2 3" key="1">
    <citation type="journal article" date="2007" name="Science">
        <title>Sea anemone genome reveals ancestral eumetazoan gene repertoire and genomic organization.</title>
        <authorList>
            <person name="Putnam N.H."/>
            <person name="Srivastava M."/>
            <person name="Hellsten U."/>
            <person name="Dirks B."/>
            <person name="Chapman J."/>
            <person name="Salamov A."/>
            <person name="Terry A."/>
            <person name="Shapiro H."/>
            <person name="Lindquist E."/>
            <person name="Kapitonov V.V."/>
            <person name="Jurka J."/>
            <person name="Genikhovich G."/>
            <person name="Grigoriev I.V."/>
            <person name="Lucas S.M."/>
            <person name="Steele R.E."/>
            <person name="Finnerty J.R."/>
            <person name="Technau U."/>
            <person name="Martindale M.Q."/>
            <person name="Rokhsar D.S."/>
        </authorList>
    </citation>
    <scope>NUCLEOTIDE SEQUENCE [LARGE SCALE GENOMIC DNA]</scope>
    <source>
        <strain evidence="3">CH2 X CH6</strain>
    </source>
</reference>
<accession>A7T6S7</accession>
<name>A7T6S7_NEMVE</name>
<feature type="region of interest" description="Disordered" evidence="1">
    <location>
        <begin position="66"/>
        <end position="94"/>
    </location>
</feature>
<dbReference type="PhylomeDB" id="A7T6S7"/>
<sequence length="119" mass="13301">MSGVFPFSSNASDINNHEFAEVYPEVYSLLDDSIDANTSNADSEDEKPRSLPQIYPEVYSLLDDSIDANTSNADSEDEKPRSLPQSNCHKETGKGYQDIFEGEIRLSYQSLIAEFNIVL</sequence>
<dbReference type="AlphaFoldDB" id="A7T6S7"/>
<dbReference type="Proteomes" id="UP000001593">
    <property type="component" value="Unassembled WGS sequence"/>
</dbReference>
<organism evidence="2 3">
    <name type="scientific">Nematostella vectensis</name>
    <name type="common">Starlet sea anemone</name>
    <dbReference type="NCBI Taxonomy" id="45351"/>
    <lineage>
        <taxon>Eukaryota</taxon>
        <taxon>Metazoa</taxon>
        <taxon>Cnidaria</taxon>
        <taxon>Anthozoa</taxon>
        <taxon>Hexacorallia</taxon>
        <taxon>Actiniaria</taxon>
        <taxon>Edwardsiidae</taxon>
        <taxon>Nematostella</taxon>
    </lineage>
</organism>
<evidence type="ECO:0000256" key="1">
    <source>
        <dbReference type="SAM" id="MobiDB-lite"/>
    </source>
</evidence>
<evidence type="ECO:0000313" key="3">
    <source>
        <dbReference type="Proteomes" id="UP000001593"/>
    </source>
</evidence>
<proteinExistence type="predicted"/>
<keyword evidence="3" id="KW-1185">Reference proteome</keyword>
<dbReference type="HOGENOM" id="CLU_2064215_0_0_1"/>
<feature type="region of interest" description="Disordered" evidence="1">
    <location>
        <begin position="34"/>
        <end position="53"/>
    </location>
</feature>
<protein>
    <submittedName>
        <fullName evidence="2">Uncharacterized protein</fullName>
    </submittedName>
</protein>
<dbReference type="EMBL" id="DS471700">
    <property type="protein sequence ID" value="EDO28328.1"/>
    <property type="molecule type" value="Genomic_DNA"/>
</dbReference>
<gene>
    <name evidence="2" type="ORF">NEMVEDRAFT_v1g248786</name>
</gene>